<accession>A0A9N8KUP2</accession>
<dbReference type="Proteomes" id="UP001154114">
    <property type="component" value="Chromosome 4"/>
</dbReference>
<feature type="compositionally biased region" description="Basic and acidic residues" evidence="1">
    <location>
        <begin position="7"/>
        <end position="16"/>
    </location>
</feature>
<feature type="region of interest" description="Disordered" evidence="1">
    <location>
        <begin position="1"/>
        <end position="20"/>
    </location>
</feature>
<dbReference type="OrthoDB" id="7464094at2759"/>
<keyword evidence="3" id="KW-1185">Reference proteome</keyword>
<reference evidence="2" key="1">
    <citation type="submission" date="2021-12" db="EMBL/GenBank/DDBJ databases">
        <authorList>
            <person name="King R."/>
        </authorList>
    </citation>
    <scope>NUCLEOTIDE SEQUENCE</scope>
</reference>
<name>A0A9N8KUP2_CHRIL</name>
<gene>
    <name evidence="2" type="ORF">CINC_LOCUS10629</name>
</gene>
<dbReference type="AlphaFoldDB" id="A0A9N8KUP2"/>
<dbReference type="EMBL" id="LR824007">
    <property type="protein sequence ID" value="CAD0196337.1"/>
    <property type="molecule type" value="Genomic_DNA"/>
</dbReference>
<sequence>MSGDLASENHHGVDHSRNKKVHAAGALPIALPTLKNYMNNPQQGRFIYYGGPLHSVGMNGRRPAASELCWAPGAQAGRSFTPPPACGPAVYDAWLLRARRMACISTDVSGVGDACPEASRPREDRKWAG</sequence>
<proteinExistence type="predicted"/>
<evidence type="ECO:0000256" key="1">
    <source>
        <dbReference type="SAM" id="MobiDB-lite"/>
    </source>
</evidence>
<evidence type="ECO:0000313" key="3">
    <source>
        <dbReference type="Proteomes" id="UP001154114"/>
    </source>
</evidence>
<organism evidence="2 3">
    <name type="scientific">Chrysodeixis includens</name>
    <name type="common">Soybean looper</name>
    <name type="synonym">Pseudoplusia includens</name>
    <dbReference type="NCBI Taxonomy" id="689277"/>
    <lineage>
        <taxon>Eukaryota</taxon>
        <taxon>Metazoa</taxon>
        <taxon>Ecdysozoa</taxon>
        <taxon>Arthropoda</taxon>
        <taxon>Hexapoda</taxon>
        <taxon>Insecta</taxon>
        <taxon>Pterygota</taxon>
        <taxon>Neoptera</taxon>
        <taxon>Endopterygota</taxon>
        <taxon>Lepidoptera</taxon>
        <taxon>Glossata</taxon>
        <taxon>Ditrysia</taxon>
        <taxon>Noctuoidea</taxon>
        <taxon>Noctuidae</taxon>
        <taxon>Plusiinae</taxon>
        <taxon>Chrysodeixis</taxon>
    </lineage>
</organism>
<evidence type="ECO:0000313" key="2">
    <source>
        <dbReference type="EMBL" id="CAD0196337.1"/>
    </source>
</evidence>
<protein>
    <submittedName>
        <fullName evidence="2">Uncharacterized protein</fullName>
    </submittedName>
</protein>